<proteinExistence type="predicted"/>
<keyword evidence="2" id="KW-1133">Transmembrane helix</keyword>
<reference evidence="3 4" key="1">
    <citation type="submission" date="2019-02" db="EMBL/GenBank/DDBJ databases">
        <title>Deep-cultivation of Planctomycetes and their phenomic and genomic characterization uncovers novel biology.</title>
        <authorList>
            <person name="Wiegand S."/>
            <person name="Jogler M."/>
            <person name="Boedeker C."/>
            <person name="Pinto D."/>
            <person name="Vollmers J."/>
            <person name="Rivas-Marin E."/>
            <person name="Kohn T."/>
            <person name="Peeters S.H."/>
            <person name="Heuer A."/>
            <person name="Rast P."/>
            <person name="Oberbeckmann S."/>
            <person name="Bunk B."/>
            <person name="Jeske O."/>
            <person name="Meyerdierks A."/>
            <person name="Storesund J.E."/>
            <person name="Kallscheuer N."/>
            <person name="Luecker S."/>
            <person name="Lage O.M."/>
            <person name="Pohl T."/>
            <person name="Merkel B.J."/>
            <person name="Hornburger P."/>
            <person name="Mueller R.-W."/>
            <person name="Bruemmer F."/>
            <person name="Labrenz M."/>
            <person name="Spormann A.M."/>
            <person name="Op Den Camp H."/>
            <person name="Overmann J."/>
            <person name="Amann R."/>
            <person name="Jetten M.S.M."/>
            <person name="Mascher T."/>
            <person name="Medema M.H."/>
            <person name="Devos D.P."/>
            <person name="Kaster A.-K."/>
            <person name="Ovreas L."/>
            <person name="Rohde M."/>
            <person name="Galperin M.Y."/>
            <person name="Jogler C."/>
        </authorList>
    </citation>
    <scope>NUCLEOTIDE SEQUENCE [LARGE SCALE GENOMIC DNA]</scope>
    <source>
        <strain evidence="3 4">Pla22</strain>
    </source>
</reference>
<evidence type="ECO:0000256" key="2">
    <source>
        <dbReference type="SAM" id="Phobius"/>
    </source>
</evidence>
<evidence type="ECO:0000313" key="3">
    <source>
        <dbReference type="EMBL" id="TWT47115.1"/>
    </source>
</evidence>
<dbReference type="Proteomes" id="UP000316598">
    <property type="component" value="Unassembled WGS sequence"/>
</dbReference>
<feature type="region of interest" description="Disordered" evidence="1">
    <location>
        <begin position="119"/>
        <end position="147"/>
    </location>
</feature>
<feature type="compositionally biased region" description="Basic and acidic residues" evidence="1">
    <location>
        <begin position="119"/>
        <end position="134"/>
    </location>
</feature>
<comment type="caution">
    <text evidence="3">The sequence shown here is derived from an EMBL/GenBank/DDBJ whole genome shotgun (WGS) entry which is preliminary data.</text>
</comment>
<keyword evidence="2" id="KW-0812">Transmembrane</keyword>
<organism evidence="3 4">
    <name type="scientific">Rubripirellula amarantea</name>
    <dbReference type="NCBI Taxonomy" id="2527999"/>
    <lineage>
        <taxon>Bacteria</taxon>
        <taxon>Pseudomonadati</taxon>
        <taxon>Planctomycetota</taxon>
        <taxon>Planctomycetia</taxon>
        <taxon>Pirellulales</taxon>
        <taxon>Pirellulaceae</taxon>
        <taxon>Rubripirellula</taxon>
    </lineage>
</organism>
<dbReference type="EMBL" id="SJPI01000008">
    <property type="protein sequence ID" value="TWT47115.1"/>
    <property type="molecule type" value="Genomic_DNA"/>
</dbReference>
<dbReference type="OrthoDB" id="288441at2"/>
<evidence type="ECO:0000256" key="1">
    <source>
        <dbReference type="SAM" id="MobiDB-lite"/>
    </source>
</evidence>
<dbReference type="AlphaFoldDB" id="A0A5C5WAD1"/>
<name>A0A5C5WAD1_9BACT</name>
<evidence type="ECO:0000313" key="4">
    <source>
        <dbReference type="Proteomes" id="UP000316598"/>
    </source>
</evidence>
<sequence>MPVLELILLLVVAFPIAWLIAEFYDNRAARITLGVCAIAMSFGVAWIVGSLDRLQSNIYFSEATKDLIQNTIIELENDRADDVLTELRVLRDDFRPTYETRDDYDVLVDRYIHSISEAPVEHSDGDPRWSHEMVDYTPPETEEVGEP</sequence>
<keyword evidence="2" id="KW-0472">Membrane</keyword>
<feature type="transmembrane region" description="Helical" evidence="2">
    <location>
        <begin position="31"/>
        <end position="49"/>
    </location>
</feature>
<gene>
    <name evidence="3" type="ORF">Pla22_52580</name>
</gene>
<accession>A0A5C5WAD1</accession>
<feature type="transmembrane region" description="Helical" evidence="2">
    <location>
        <begin position="6"/>
        <end position="24"/>
    </location>
</feature>
<keyword evidence="4" id="KW-1185">Reference proteome</keyword>
<protein>
    <submittedName>
        <fullName evidence="3">Uncharacterized protein</fullName>
    </submittedName>
</protein>
<dbReference type="RefSeq" id="WP_146517657.1">
    <property type="nucleotide sequence ID" value="NZ_SJPI01000008.1"/>
</dbReference>